<protein>
    <recommendedName>
        <fullName evidence="4">Alginate export domain-containing protein</fullName>
    </recommendedName>
</protein>
<feature type="signal peptide" evidence="1">
    <location>
        <begin position="1"/>
        <end position="32"/>
    </location>
</feature>
<dbReference type="EMBL" id="AZHW01000179">
    <property type="protein sequence ID" value="ETX02063.1"/>
    <property type="molecule type" value="Genomic_DNA"/>
</dbReference>
<comment type="caution">
    <text evidence="2">The sequence shown here is derived from an EMBL/GenBank/DDBJ whole genome shotgun (WGS) entry which is preliminary data.</text>
</comment>
<evidence type="ECO:0000313" key="3">
    <source>
        <dbReference type="Proteomes" id="UP000019141"/>
    </source>
</evidence>
<proteinExistence type="predicted"/>
<gene>
    <name evidence="2" type="ORF">ETSY1_05015</name>
</gene>
<sequence length="527" mass="57324">MSQAKGGYIMRRWSSILIAFCLAGAMAAPAAAVDVGEFLSITGFIDNHVRYVDNLSSAEEAGRGNLSLDDDDQWNGRTRGRIFFNVKPNAFSQGVVGFEFDQVWGDDGDGGGFDLGNDNNAFELKHLYVDLKIPTTPIRMQVGGFSVNATSLKRCIVFCDDAGGIAVHGDWSPNFSTYTWFIVAEEELIEDGPDDVGEDFTIGTNFKVKVAKGIDIHFMAAYYGIDGPSSDSSSLMIGSCSGSREGGDGRADVDLNGDGDTNDAGETLVGNHCFDKDERYYFGIDAQLKFGAFTLKPSFIYMGGQRDLVNGGEVDLQSFLLDLRGKYSAGPLSVEGKFVYIPGNEANDPLDGSDDDLKYWQNISVTTVNRTVNWFELMGFNIDSTSAPSFGFNNSRAMRSAGTFDQFGLIHPAVKVDYNISKPLTLSAAVGAFLSAEDTGVPARFIDEIPATYNWKGGNNYLGTEFDVVLTYRWFKGATVNVWFAYAATGEAQDLCAPGTGGRTQTPCDEQEAEDRVGFGARMIYRF</sequence>
<accession>W4LVY6</accession>
<keyword evidence="3" id="KW-1185">Reference proteome</keyword>
<dbReference type="Proteomes" id="UP000019141">
    <property type="component" value="Unassembled WGS sequence"/>
</dbReference>
<evidence type="ECO:0000313" key="2">
    <source>
        <dbReference type="EMBL" id="ETX02063.1"/>
    </source>
</evidence>
<reference evidence="2 3" key="1">
    <citation type="journal article" date="2014" name="Nature">
        <title>An environmental bacterial taxon with a large and distinct metabolic repertoire.</title>
        <authorList>
            <person name="Wilson M.C."/>
            <person name="Mori T."/>
            <person name="Ruckert C."/>
            <person name="Uria A.R."/>
            <person name="Helf M.J."/>
            <person name="Takada K."/>
            <person name="Gernert C."/>
            <person name="Steffens U.A."/>
            <person name="Heycke N."/>
            <person name="Schmitt S."/>
            <person name="Rinke C."/>
            <person name="Helfrich E.J."/>
            <person name="Brachmann A.O."/>
            <person name="Gurgui C."/>
            <person name="Wakimoto T."/>
            <person name="Kracht M."/>
            <person name="Crusemann M."/>
            <person name="Hentschel U."/>
            <person name="Abe I."/>
            <person name="Matsunaga S."/>
            <person name="Kalinowski J."/>
            <person name="Takeyama H."/>
            <person name="Piel J."/>
        </authorList>
    </citation>
    <scope>NUCLEOTIDE SEQUENCE [LARGE SCALE GENOMIC DNA]</scope>
    <source>
        <strain evidence="3">TSY1</strain>
    </source>
</reference>
<feature type="chain" id="PRO_5004846137" description="Alginate export domain-containing protein" evidence="1">
    <location>
        <begin position="33"/>
        <end position="527"/>
    </location>
</feature>
<organism evidence="2 3">
    <name type="scientific">Entotheonella factor</name>
    <dbReference type="NCBI Taxonomy" id="1429438"/>
    <lineage>
        <taxon>Bacteria</taxon>
        <taxon>Pseudomonadati</taxon>
        <taxon>Nitrospinota/Tectimicrobiota group</taxon>
        <taxon>Candidatus Tectimicrobiota</taxon>
        <taxon>Candidatus Entotheonellia</taxon>
        <taxon>Candidatus Entotheonellales</taxon>
        <taxon>Candidatus Entotheonellaceae</taxon>
        <taxon>Candidatus Entotheonella</taxon>
    </lineage>
</organism>
<evidence type="ECO:0008006" key="4">
    <source>
        <dbReference type="Google" id="ProtNLM"/>
    </source>
</evidence>
<dbReference type="HOGENOM" id="CLU_516478_0_0_7"/>
<name>W4LVY6_ENTF1</name>
<keyword evidence="1" id="KW-0732">Signal</keyword>
<evidence type="ECO:0000256" key="1">
    <source>
        <dbReference type="SAM" id="SignalP"/>
    </source>
</evidence>
<dbReference type="AlphaFoldDB" id="W4LVY6"/>